<name>A0A7S2TTD4_9EUKA</name>
<protein>
    <submittedName>
        <fullName evidence="1">Uncharacterized protein</fullName>
    </submittedName>
</protein>
<evidence type="ECO:0000313" key="1">
    <source>
        <dbReference type="EMBL" id="CAD9769193.1"/>
    </source>
</evidence>
<proteinExistence type="predicted"/>
<dbReference type="GO" id="GO:0006508">
    <property type="term" value="P:proteolysis"/>
    <property type="evidence" value="ECO:0007669"/>
    <property type="project" value="InterPro"/>
</dbReference>
<organism evidence="1">
    <name type="scientific">Lotharella oceanica</name>
    <dbReference type="NCBI Taxonomy" id="641309"/>
    <lineage>
        <taxon>Eukaryota</taxon>
        <taxon>Sar</taxon>
        <taxon>Rhizaria</taxon>
        <taxon>Cercozoa</taxon>
        <taxon>Chlorarachniophyceae</taxon>
        <taxon>Lotharella</taxon>
    </lineage>
</organism>
<dbReference type="InterPro" id="IPR036872">
    <property type="entry name" value="CH_dom_sf"/>
</dbReference>
<accession>A0A7S2TTD4</accession>
<dbReference type="InterPro" id="IPR001969">
    <property type="entry name" value="Aspartic_peptidase_AS"/>
</dbReference>
<reference evidence="1" key="1">
    <citation type="submission" date="2021-01" db="EMBL/GenBank/DDBJ databases">
        <authorList>
            <person name="Corre E."/>
            <person name="Pelletier E."/>
            <person name="Niang G."/>
            <person name="Scheremetjew M."/>
            <person name="Finn R."/>
            <person name="Kale V."/>
            <person name="Holt S."/>
            <person name="Cochrane G."/>
            <person name="Meng A."/>
            <person name="Brown T."/>
            <person name="Cohen L."/>
        </authorList>
    </citation>
    <scope>NUCLEOTIDE SEQUENCE</scope>
    <source>
        <strain evidence="1">CCMP622</strain>
    </source>
</reference>
<sequence length="128" mass="13999">MVKNAGVDAKLVHNNFIVDDNEKMILALIWAIIRSASLDMIQHSPEEDDMSPRSSERTRRVSTTRCPVIFGRISGTTRRIPILADTGAENNFAPEAEIEELKSAAPSSVVFAPSPVSMDIFGPTFALV</sequence>
<gene>
    <name evidence="1" type="ORF">LSP00402_LOCUS13175</name>
</gene>
<dbReference type="PROSITE" id="PS00141">
    <property type="entry name" value="ASP_PROTEASE"/>
    <property type="match status" value="1"/>
</dbReference>
<dbReference type="AlphaFoldDB" id="A0A7S2TTD4"/>
<dbReference type="GO" id="GO:0004190">
    <property type="term" value="F:aspartic-type endopeptidase activity"/>
    <property type="evidence" value="ECO:0007669"/>
    <property type="project" value="InterPro"/>
</dbReference>
<dbReference type="SUPFAM" id="SSF47576">
    <property type="entry name" value="Calponin-homology domain, CH-domain"/>
    <property type="match status" value="1"/>
</dbReference>
<dbReference type="EMBL" id="HBHP01021160">
    <property type="protein sequence ID" value="CAD9769193.1"/>
    <property type="molecule type" value="Transcribed_RNA"/>
</dbReference>